<feature type="region of interest" description="Disordered" evidence="1">
    <location>
        <begin position="1"/>
        <end position="22"/>
    </location>
</feature>
<reference evidence="3 4" key="1">
    <citation type="journal article" date="2013" name="PLoS Genet.">
        <title>Comparative genome structure, secondary metabolite, and effector coding capacity across Cochliobolus pathogens.</title>
        <authorList>
            <person name="Condon B.J."/>
            <person name="Leng Y."/>
            <person name="Wu D."/>
            <person name="Bushley K.E."/>
            <person name="Ohm R.A."/>
            <person name="Otillar R."/>
            <person name="Martin J."/>
            <person name="Schackwitz W."/>
            <person name="Grimwood J."/>
            <person name="MohdZainudin N."/>
            <person name="Xue C."/>
            <person name="Wang R."/>
            <person name="Manning V.A."/>
            <person name="Dhillon B."/>
            <person name="Tu Z.J."/>
            <person name="Steffenson B.J."/>
            <person name="Salamov A."/>
            <person name="Sun H."/>
            <person name="Lowry S."/>
            <person name="LaButti K."/>
            <person name="Han J."/>
            <person name="Copeland A."/>
            <person name="Lindquist E."/>
            <person name="Barry K."/>
            <person name="Schmutz J."/>
            <person name="Baker S.E."/>
            <person name="Ciuffetti L.M."/>
            <person name="Grigoriev I.V."/>
            <person name="Zhong S."/>
            <person name="Turgeon B.G."/>
        </authorList>
    </citation>
    <scope>NUCLEOTIDE SEQUENCE [LARGE SCALE GENOMIC DNA]</scope>
    <source>
        <strain evidence="3 4">ATCC 44560</strain>
    </source>
</reference>
<evidence type="ECO:0000256" key="2">
    <source>
        <dbReference type="SAM" id="Phobius"/>
    </source>
</evidence>
<protein>
    <submittedName>
        <fullName evidence="3">Uncharacterized protein</fullName>
    </submittedName>
</protein>
<evidence type="ECO:0000313" key="3">
    <source>
        <dbReference type="EMBL" id="EUC44374.1"/>
    </source>
</evidence>
<evidence type="ECO:0000256" key="1">
    <source>
        <dbReference type="SAM" id="MobiDB-lite"/>
    </source>
</evidence>
<keyword evidence="2" id="KW-0472">Membrane</keyword>
<dbReference type="AlphaFoldDB" id="W6ZA19"/>
<dbReference type="GeneID" id="19124900"/>
<feature type="transmembrane region" description="Helical" evidence="2">
    <location>
        <begin position="28"/>
        <end position="51"/>
    </location>
</feature>
<dbReference type="RefSeq" id="XP_007689061.1">
    <property type="nucleotide sequence ID" value="XM_007690871.1"/>
</dbReference>
<accession>W6ZA19</accession>
<dbReference type="Proteomes" id="UP000054032">
    <property type="component" value="Unassembled WGS sequence"/>
</dbReference>
<gene>
    <name evidence="3" type="ORF">COCMIDRAFT_6260</name>
</gene>
<proteinExistence type="predicted"/>
<dbReference type="KEGG" id="bor:COCMIDRAFT_6260"/>
<dbReference type="HOGENOM" id="CLU_2811956_0_0_1"/>
<name>W6ZA19_COCMI</name>
<keyword evidence="4" id="KW-1185">Reference proteome</keyword>
<keyword evidence="2" id="KW-1133">Transmembrane helix</keyword>
<keyword evidence="2" id="KW-0812">Transmembrane</keyword>
<evidence type="ECO:0000313" key="4">
    <source>
        <dbReference type="Proteomes" id="UP000054032"/>
    </source>
</evidence>
<dbReference type="EMBL" id="KI964005">
    <property type="protein sequence ID" value="EUC44374.1"/>
    <property type="molecule type" value="Genomic_DNA"/>
</dbReference>
<sequence>MTKSNVEAAKRAAGQQAAVDHSDANSSYFSISSGIIVVLLKAIKAPVAVYFGMQDDSIMVRTADGEH</sequence>
<organism evidence="3 4">
    <name type="scientific">Bipolaris oryzae ATCC 44560</name>
    <dbReference type="NCBI Taxonomy" id="930090"/>
    <lineage>
        <taxon>Eukaryota</taxon>
        <taxon>Fungi</taxon>
        <taxon>Dikarya</taxon>
        <taxon>Ascomycota</taxon>
        <taxon>Pezizomycotina</taxon>
        <taxon>Dothideomycetes</taxon>
        <taxon>Pleosporomycetidae</taxon>
        <taxon>Pleosporales</taxon>
        <taxon>Pleosporineae</taxon>
        <taxon>Pleosporaceae</taxon>
        <taxon>Bipolaris</taxon>
    </lineage>
</organism>